<dbReference type="InterPro" id="IPR002912">
    <property type="entry name" value="ACT_dom"/>
</dbReference>
<reference evidence="3" key="1">
    <citation type="submission" date="2018-12" db="EMBL/GenBank/DDBJ databases">
        <title>Novel natural products biosynthetic potential of the class Ktedonobacteria.</title>
        <authorList>
            <person name="Zheng Y."/>
            <person name="Saitou A."/>
            <person name="Wang C.M."/>
            <person name="Toyoda A."/>
            <person name="Minakuchi Y."/>
            <person name="Sekiguchi Y."/>
            <person name="Ueda K."/>
            <person name="Takano H."/>
            <person name="Sakai Y."/>
            <person name="Yokota A."/>
            <person name="Yabe S."/>
        </authorList>
    </citation>
    <scope>NUCLEOTIDE SEQUENCE</scope>
    <source>
        <strain evidence="3">COM3</strain>
    </source>
</reference>
<dbReference type="Pfam" id="PF01637">
    <property type="entry name" value="ATPase_2"/>
    <property type="match status" value="1"/>
</dbReference>
<dbReference type="InterPro" id="IPR027417">
    <property type="entry name" value="P-loop_NTPase"/>
</dbReference>
<dbReference type="InterPro" id="IPR012676">
    <property type="entry name" value="TGS-like"/>
</dbReference>
<dbReference type="PROSITE" id="PS51671">
    <property type="entry name" value="ACT"/>
    <property type="match status" value="1"/>
</dbReference>
<dbReference type="PANTHER" id="PTHR34301">
    <property type="entry name" value="DNA-BINDING PROTEIN-RELATED"/>
    <property type="match status" value="1"/>
</dbReference>
<dbReference type="PROSITE" id="PS51880">
    <property type="entry name" value="TGS"/>
    <property type="match status" value="1"/>
</dbReference>
<dbReference type="EMBL" id="AP019376">
    <property type="protein sequence ID" value="BBH89130.1"/>
    <property type="molecule type" value="Genomic_DNA"/>
</dbReference>
<dbReference type="PANTHER" id="PTHR34301:SF8">
    <property type="entry name" value="ATPASE DOMAIN-CONTAINING PROTEIN"/>
    <property type="match status" value="1"/>
</dbReference>
<dbReference type="Gene3D" id="3.30.460.10">
    <property type="entry name" value="Beta Polymerase, domain 2"/>
    <property type="match status" value="1"/>
</dbReference>
<dbReference type="Gene3D" id="3.40.50.300">
    <property type="entry name" value="P-loop containing nucleotide triphosphate hydrolases"/>
    <property type="match status" value="1"/>
</dbReference>
<dbReference type="SUPFAM" id="SSF81271">
    <property type="entry name" value="TGS-like"/>
    <property type="match status" value="1"/>
</dbReference>
<dbReference type="Gene3D" id="3.30.70.260">
    <property type="match status" value="1"/>
</dbReference>
<evidence type="ECO:0000313" key="3">
    <source>
        <dbReference type="EMBL" id="BBH89130.1"/>
    </source>
</evidence>
<feature type="domain" description="ACT" evidence="1">
    <location>
        <begin position="661"/>
        <end position="736"/>
    </location>
</feature>
<dbReference type="InterPro" id="IPR043519">
    <property type="entry name" value="NT_sf"/>
</dbReference>
<accession>A0A455SN94</accession>
<gene>
    <name evidence="3" type="ORF">KTC_38810</name>
</gene>
<name>A0A455SN94_9CHLR</name>
<dbReference type="SUPFAM" id="SSF52540">
    <property type="entry name" value="P-loop containing nucleoside triphosphate hydrolases"/>
    <property type="match status" value="1"/>
</dbReference>
<evidence type="ECO:0000259" key="2">
    <source>
        <dbReference type="PROSITE" id="PS51880"/>
    </source>
</evidence>
<sequence>MGKTRLQAELACWKPVPTTIPAEWAMWIEELARETVGSPRPAHAYVLNVIRYDAREVGKLLQNWGLPWQVVAAGYLRIYDEELIKRRQLLDRERVMSHFKESLLYSRYIEEEQLGPLLSLPHRDLGALLIAVAIHYQSLVQLSKSEQRPGDDQKRRPRIESTGRILLHICKRLGMWRFKRQIENLIEQLADPLKYKQDEQRYCAILERDDEKIEDVRCMFVNYYQRTIGQQIEIEVIPCEVSGLKRRELNSYAPTITQKRRLSGFDLVVFNVIVPTVKDCYTAFGVLNQLGILQDRVADQIANPKPNGYSLLAYELVLDGSHSVLQDLTWLSEERVCCFLQIATAPLHAIMYYGCLYPECYLVYTQTLPFRKHLYELPSAYTWNSPVGRALFAIKKAIVESEKAVPTYDRLRPIIVYDKHRNPVALEKGATILDFAYQLAPHLGNQIAEAYVNNRRVPLYRELDAGDVVEIRTGGELQIQDDWFDGRYAITKNALDQMRKALKNQLHRYKGYVLIDRALRRQHYTLSFDELDDELSLLVAQYRLGTRQIYLENFKVESEAPYTPDWAAQQIIKRREQAETQSEGEAWLPQAIDSEQLYPLRLCYVCQPAYPQRIVGNRRRGSEELIVHTITCGRLHRRDAARHAGTVPMDWRRVDSTLKVTFTIEARDRRGLVHDLAKRLRRHQCLLLGINGRVVMRWRKAELSLQIEVINDREALALWDELSQVESVTKVEVDAEGTDRLVYASLVHQKKRSYPEQAYSRGPVASDQRGQSLTRRNRILKNPYDISRPATAQMFVGRSYEMDRLNRELCESERGKAVLLYGPRRSGKTSLCKNFLERYVTPPFWYTFYSLQNVVGENEEVILRWIAEAIAHAFQLQLGVEAPHWNEQAIPDIHACFTDFLCRCLALTQNSRLILVLDEFGSALDAYQARKLDVRFFSFWRHLMEEVPQLSLLISLPTRAHMLLTSNEFSNAFSFAQSLPVSYLDSESASHLLVDPLEEQHIQFASQTVAEAMRLTGGNPYYLALLGLQLVFFLNMETNKEYVTKQDIDRVVNDIIGAGSIQNFIFYGKELQDEQELDIIEAIVELTEQNGQATVSLQQLLNSLNLSVQHIRSRLERLRNGLVLGEYIHRKPSNPYYAFKVELVRYWLQHNRWFFHYFRKEREDSLRWERKELHGSV</sequence>
<dbReference type="GO" id="GO:0005524">
    <property type="term" value="F:ATP binding"/>
    <property type="evidence" value="ECO:0007669"/>
    <property type="project" value="InterPro"/>
</dbReference>
<dbReference type="SUPFAM" id="SSF81301">
    <property type="entry name" value="Nucleotidyltransferase"/>
    <property type="match status" value="1"/>
</dbReference>
<evidence type="ECO:0008006" key="4">
    <source>
        <dbReference type="Google" id="ProtNLM"/>
    </source>
</evidence>
<dbReference type="InterPro" id="IPR012675">
    <property type="entry name" value="Beta-grasp_dom_sf"/>
</dbReference>
<dbReference type="InterPro" id="IPR011579">
    <property type="entry name" value="ATPase_dom"/>
</dbReference>
<dbReference type="Pfam" id="PF02824">
    <property type="entry name" value="TGS"/>
    <property type="match status" value="1"/>
</dbReference>
<feature type="domain" description="TGS" evidence="2">
    <location>
        <begin position="409"/>
        <end position="473"/>
    </location>
</feature>
<dbReference type="InterPro" id="IPR004095">
    <property type="entry name" value="TGS"/>
</dbReference>
<dbReference type="AlphaFoldDB" id="A0A455SN94"/>
<protein>
    <recommendedName>
        <fullName evidence="4">TGS domain-containing protein</fullName>
    </recommendedName>
</protein>
<dbReference type="Gene3D" id="3.10.20.30">
    <property type="match status" value="1"/>
</dbReference>
<proteinExistence type="predicted"/>
<organism evidence="3">
    <name type="scientific">Thermosporothrix sp. COM3</name>
    <dbReference type="NCBI Taxonomy" id="2490863"/>
    <lineage>
        <taxon>Bacteria</taxon>
        <taxon>Bacillati</taxon>
        <taxon>Chloroflexota</taxon>
        <taxon>Ktedonobacteria</taxon>
        <taxon>Ktedonobacterales</taxon>
        <taxon>Thermosporotrichaceae</taxon>
        <taxon>Thermosporothrix</taxon>
    </lineage>
</organism>
<evidence type="ECO:0000259" key="1">
    <source>
        <dbReference type="PROSITE" id="PS51671"/>
    </source>
</evidence>